<dbReference type="Proteomes" id="UP000295568">
    <property type="component" value="Segment"/>
</dbReference>
<keyword evidence="2" id="KW-1185">Reference proteome</keyword>
<dbReference type="GeneID" id="55012041"/>
<protein>
    <submittedName>
        <fullName evidence="1">Uncharacterized protein</fullName>
    </submittedName>
</protein>
<gene>
    <name evidence="1" type="primary">85</name>
    <name evidence="1" type="ORF">SEA_BRUTONGASTER_85</name>
</gene>
<accession>A0A482JMI5</accession>
<sequence>MQQSKDPVEIAEAVLWKASVLDAKMKLPDDPQQLDFKIQAWASVFEADGDIWLHEAIRAVDDHYRKSSYALMPKNIVDYVHALPKDSSRERLQDWIIGQGRHPYAQNVQTMAGVTFDQTGDPEEARAQYQRWLRENLEELTDLIMGKYTAGVAKIQGQPVRNSMIDPYGLADVLPAVES</sequence>
<dbReference type="EMBL" id="MK524501">
    <property type="protein sequence ID" value="QBP33300.1"/>
    <property type="molecule type" value="Genomic_DNA"/>
</dbReference>
<reference evidence="1 2" key="1">
    <citation type="submission" date="2019-02" db="EMBL/GenBank/DDBJ databases">
        <authorList>
            <person name="Rowley M."/>
            <person name="Stucki C."/>
            <person name="Ghiringhelli B."/>
            <person name="Naegele L."/>
            <person name="Emmons C.B."/>
            <person name="Slowan-Pomeroy T."/>
            <person name="Briggs L.A."/>
            <person name="Garlena R.A."/>
            <person name="Russell D.A."/>
            <person name="Pope W.H."/>
            <person name="Molloy S.D."/>
            <person name="Jacobs-Sera D."/>
            <person name="Hatfull G.F."/>
        </authorList>
    </citation>
    <scope>NUCLEOTIDE SEQUENCE [LARGE SCALE GENOMIC DNA]</scope>
</reference>
<dbReference type="KEGG" id="vg:55012041"/>
<proteinExistence type="predicted"/>
<evidence type="ECO:0000313" key="2">
    <source>
        <dbReference type="Proteomes" id="UP000295568"/>
    </source>
</evidence>
<name>A0A482JMI5_9CAUD</name>
<evidence type="ECO:0000313" key="1">
    <source>
        <dbReference type="EMBL" id="QBP33300.1"/>
    </source>
</evidence>
<organism evidence="1 2">
    <name type="scientific">Gordonia phage BrutonGaster</name>
    <dbReference type="NCBI Taxonomy" id="2530116"/>
    <lineage>
        <taxon>Viruses</taxon>
        <taxon>Duplodnaviria</taxon>
        <taxon>Heunggongvirae</taxon>
        <taxon>Uroviricota</taxon>
        <taxon>Caudoviricetes</taxon>
        <taxon>Oneupvirus</taxon>
        <taxon>Oneupvirus brutongaster</taxon>
    </lineage>
</organism>
<dbReference type="RefSeq" id="YP_009820599.1">
    <property type="nucleotide sequence ID" value="NC_048169.1"/>
</dbReference>